<sequence length="646" mass="70061">MSGGRIADIEEEISELREQLDELRLEVSRLRREVRRSRSQSDSEREDRYSEDPYSLVSAADSRAPRQGARDVRARKQTSCFSGRPSVACPSGTVMAEEEAVVAPEEGPSISPYVIDDKGANPEFVVHIYFDDLDSGDVAFPLLLVAKLDEKILVAVPHQAWHRTTSKRSMRMGALSKATAVEVLAAAADSKDVMDDCDFTFGKVGDVILIPAPESLVAAANEHFAFFSAEEDLQDGAEGQGEFGLADLQQRVGTMEATMQKLAEGMSQLLGERSQERQAQNQTGPAPRAVTRPLALRKPGQAPVTTSMPRVQFPTLDQGVVQAALQAGVPAHSLAQMEKLISQNTKAKKAIEPNKDVVFDPLSEHEEEGLVEVVGPGESGSPPPGNPLAATLSKLTDIVSLLAEDKKKAKGTPKLDIALDSAQGSSSSDGLSLGAGKKTAAARRALRSTFLEHPEEIYNNIEKFMYEDLASQTLGPGQQPLGLNARAWVEFRSRITSYKTGAHCAWCFAGILDAMVAGRYDLARARACLGLLQLDQAAIDRGNWTLAAELSLEQSPPMTALASHQGPNVQDGESPFSRLLDARWAEVILGHLRDQEEFVTKRRNIGKQSNKNTEENEESSSWESRRRPKAKPKAKASTAAEKAGDA</sequence>
<evidence type="ECO:0000313" key="2">
    <source>
        <dbReference type="EMBL" id="CAI4020581.1"/>
    </source>
</evidence>
<evidence type="ECO:0000256" key="1">
    <source>
        <dbReference type="SAM" id="MobiDB-lite"/>
    </source>
</evidence>
<comment type="caution">
    <text evidence="2">The sequence shown here is derived from an EMBL/GenBank/DDBJ whole genome shotgun (WGS) entry which is preliminary data.</text>
</comment>
<dbReference type="EMBL" id="CAMXCT030006820">
    <property type="protein sequence ID" value="CAL4807893.1"/>
    <property type="molecule type" value="Genomic_DNA"/>
</dbReference>
<feature type="compositionally biased region" description="Basic and acidic residues" evidence="1">
    <location>
        <begin position="39"/>
        <end position="51"/>
    </location>
</feature>
<accession>A0A9P1GSQ9</accession>
<feature type="region of interest" description="Disordered" evidence="1">
    <location>
        <begin position="31"/>
        <end position="77"/>
    </location>
</feature>
<dbReference type="Proteomes" id="UP001152797">
    <property type="component" value="Unassembled WGS sequence"/>
</dbReference>
<protein>
    <submittedName>
        <fullName evidence="2">Uncharacterized protein</fullName>
    </submittedName>
</protein>
<reference evidence="3 4" key="2">
    <citation type="submission" date="2024-05" db="EMBL/GenBank/DDBJ databases">
        <authorList>
            <person name="Chen Y."/>
            <person name="Shah S."/>
            <person name="Dougan E. K."/>
            <person name="Thang M."/>
            <person name="Chan C."/>
        </authorList>
    </citation>
    <scope>NUCLEOTIDE SEQUENCE [LARGE SCALE GENOMIC DNA]</scope>
</reference>
<dbReference type="AlphaFoldDB" id="A0A9P1GSQ9"/>
<reference evidence="2" key="1">
    <citation type="submission" date="2022-10" db="EMBL/GenBank/DDBJ databases">
        <authorList>
            <person name="Chen Y."/>
            <person name="Dougan E. K."/>
            <person name="Chan C."/>
            <person name="Rhodes N."/>
            <person name="Thang M."/>
        </authorList>
    </citation>
    <scope>NUCLEOTIDE SEQUENCE</scope>
</reference>
<name>A0A9P1GSQ9_9DINO</name>
<feature type="compositionally biased region" description="Low complexity" evidence="1">
    <location>
        <begin position="635"/>
        <end position="646"/>
    </location>
</feature>
<dbReference type="EMBL" id="CAMXCT020006820">
    <property type="protein sequence ID" value="CAL1173956.1"/>
    <property type="molecule type" value="Genomic_DNA"/>
</dbReference>
<dbReference type="OrthoDB" id="444437at2759"/>
<proteinExistence type="predicted"/>
<feature type="region of interest" description="Disordered" evidence="1">
    <location>
        <begin position="273"/>
        <end position="307"/>
    </location>
</feature>
<dbReference type="EMBL" id="CAMXCT010006820">
    <property type="protein sequence ID" value="CAI4020581.1"/>
    <property type="molecule type" value="Genomic_DNA"/>
</dbReference>
<keyword evidence="4" id="KW-1185">Reference proteome</keyword>
<evidence type="ECO:0000313" key="4">
    <source>
        <dbReference type="Proteomes" id="UP001152797"/>
    </source>
</evidence>
<feature type="region of interest" description="Disordered" evidence="1">
    <location>
        <begin position="600"/>
        <end position="646"/>
    </location>
</feature>
<evidence type="ECO:0000313" key="3">
    <source>
        <dbReference type="EMBL" id="CAL4807893.1"/>
    </source>
</evidence>
<gene>
    <name evidence="2" type="ORF">C1SCF055_LOCUS44989</name>
</gene>
<organism evidence="2">
    <name type="scientific">Cladocopium goreaui</name>
    <dbReference type="NCBI Taxonomy" id="2562237"/>
    <lineage>
        <taxon>Eukaryota</taxon>
        <taxon>Sar</taxon>
        <taxon>Alveolata</taxon>
        <taxon>Dinophyceae</taxon>
        <taxon>Suessiales</taxon>
        <taxon>Symbiodiniaceae</taxon>
        <taxon>Cladocopium</taxon>
    </lineage>
</organism>